<dbReference type="AlphaFoldDB" id="A0A8K1C3G2"/>
<evidence type="ECO:0000256" key="1">
    <source>
        <dbReference type="SAM" id="MobiDB-lite"/>
    </source>
</evidence>
<dbReference type="Proteomes" id="UP000794436">
    <property type="component" value="Unassembled WGS sequence"/>
</dbReference>
<feature type="region of interest" description="Disordered" evidence="1">
    <location>
        <begin position="86"/>
        <end position="126"/>
    </location>
</feature>
<dbReference type="EMBL" id="SPLM01000147">
    <property type="protein sequence ID" value="TMW55658.1"/>
    <property type="molecule type" value="Genomic_DNA"/>
</dbReference>
<accession>A0A8K1C3G2</accession>
<evidence type="ECO:0000313" key="3">
    <source>
        <dbReference type="Proteomes" id="UP000794436"/>
    </source>
</evidence>
<reference evidence="2" key="1">
    <citation type="submission" date="2019-03" db="EMBL/GenBank/DDBJ databases">
        <title>Long read genome sequence of the mycoparasitic Pythium oligandrum ATCC 38472 isolated from sugarbeet rhizosphere.</title>
        <authorList>
            <person name="Gaulin E."/>
        </authorList>
    </citation>
    <scope>NUCLEOTIDE SEQUENCE</scope>
    <source>
        <strain evidence="2">ATCC 38472_TT</strain>
    </source>
</reference>
<protein>
    <submittedName>
        <fullName evidence="2">Uncharacterized protein</fullName>
    </submittedName>
</protein>
<comment type="caution">
    <text evidence="2">The sequence shown here is derived from an EMBL/GenBank/DDBJ whole genome shotgun (WGS) entry which is preliminary data.</text>
</comment>
<evidence type="ECO:0000313" key="2">
    <source>
        <dbReference type="EMBL" id="TMW55658.1"/>
    </source>
</evidence>
<feature type="region of interest" description="Disordered" evidence="1">
    <location>
        <begin position="1"/>
        <end position="23"/>
    </location>
</feature>
<name>A0A8K1C3G2_PYTOL</name>
<organism evidence="2 3">
    <name type="scientific">Pythium oligandrum</name>
    <name type="common">Mycoparasitic fungus</name>
    <dbReference type="NCBI Taxonomy" id="41045"/>
    <lineage>
        <taxon>Eukaryota</taxon>
        <taxon>Sar</taxon>
        <taxon>Stramenopiles</taxon>
        <taxon>Oomycota</taxon>
        <taxon>Peronosporomycetes</taxon>
        <taxon>Pythiales</taxon>
        <taxon>Pythiaceae</taxon>
        <taxon>Pythium</taxon>
    </lineage>
</organism>
<proteinExistence type="predicted"/>
<gene>
    <name evidence="2" type="ORF">Poli38472_010540</name>
</gene>
<feature type="compositionally biased region" description="Basic and acidic residues" evidence="1">
    <location>
        <begin position="107"/>
        <end position="124"/>
    </location>
</feature>
<sequence length="171" mass="19418">MHAFEADADGEFEPLPFTTDSLDLSSPRDPFFQSVLDILVDEDAAEHHVNTLFDEEEEPQDAARWPGLPTLKILPVDPVVYESSVNEQATPDDRYPVKTTSLSVSPRGHDMHNSKRLRHQDSQGRAKFAPYSARRPSLQKDNTRFEKTLRSLHFTCTPRVEESDQVIVIDS</sequence>
<feature type="compositionally biased region" description="Acidic residues" evidence="1">
    <location>
        <begin position="1"/>
        <end position="12"/>
    </location>
</feature>
<keyword evidence="3" id="KW-1185">Reference proteome</keyword>